<evidence type="ECO:0000313" key="3">
    <source>
        <dbReference type="EMBL" id="CTQ66649.1"/>
    </source>
</evidence>
<dbReference type="AlphaFoldDB" id="A0A0M6ZV46"/>
<gene>
    <name evidence="3" type="ORF">LA5096_01176</name>
</gene>
<evidence type="ECO:0000256" key="1">
    <source>
        <dbReference type="SAM" id="MobiDB-lite"/>
    </source>
</evidence>
<evidence type="ECO:0000256" key="2">
    <source>
        <dbReference type="SAM" id="Phobius"/>
    </source>
</evidence>
<keyword evidence="2" id="KW-0812">Transmembrane</keyword>
<feature type="region of interest" description="Disordered" evidence="1">
    <location>
        <begin position="1"/>
        <end position="30"/>
    </location>
</feature>
<dbReference type="Proteomes" id="UP000049983">
    <property type="component" value="Unassembled WGS sequence"/>
</dbReference>
<keyword evidence="2" id="KW-0472">Membrane</keyword>
<reference evidence="4" key="1">
    <citation type="submission" date="2015-07" db="EMBL/GenBank/DDBJ databases">
        <authorList>
            <person name="Rodrigo-Torres Lidia"/>
            <person name="Arahal R.David."/>
        </authorList>
    </citation>
    <scope>NUCLEOTIDE SEQUENCE [LARGE SCALE GENOMIC DNA]</scope>
    <source>
        <strain evidence="4">CECT 5096</strain>
    </source>
</reference>
<dbReference type="STRING" id="311410.LA5095_02319"/>
<evidence type="ECO:0000313" key="4">
    <source>
        <dbReference type="Proteomes" id="UP000049983"/>
    </source>
</evidence>
<dbReference type="RefSeq" id="WP_055115038.1">
    <property type="nucleotide sequence ID" value="NZ_CANKXR010000002.1"/>
</dbReference>
<keyword evidence="4" id="KW-1185">Reference proteome</keyword>
<name>A0A0M6ZV46_9HYPH</name>
<accession>A0A0M6ZV46</accession>
<dbReference type="OrthoDB" id="7679555at2"/>
<dbReference type="EMBL" id="CXWC01000002">
    <property type="protein sequence ID" value="CTQ66649.1"/>
    <property type="molecule type" value="Genomic_DNA"/>
</dbReference>
<feature type="transmembrane region" description="Helical" evidence="2">
    <location>
        <begin position="44"/>
        <end position="67"/>
    </location>
</feature>
<dbReference type="GeneID" id="97668605"/>
<sequence length="207" mass="22654">MTSDVNVSERATEARTIAPGEGKSAAAKPAQSPLTTYLQRNVRILMALNAVSVAVTILLFVGLFFSWSATSELNQIRQQLSGLQQFEKRISGNVNLMNAGVQSRLSKIDQRIGQIQSGVRLMRIERGDSDIPIDKLKTVVDEDIDFFHSSTATMMFSPALSAQNSGRFETASNIPQVSVSQSSGQSDGSALFRRIVTPDGKVRYEKR</sequence>
<organism evidence="3 4">
    <name type="scientific">Roseibium album</name>
    <dbReference type="NCBI Taxonomy" id="311410"/>
    <lineage>
        <taxon>Bacteria</taxon>
        <taxon>Pseudomonadati</taxon>
        <taxon>Pseudomonadota</taxon>
        <taxon>Alphaproteobacteria</taxon>
        <taxon>Hyphomicrobiales</taxon>
        <taxon>Stappiaceae</taxon>
        <taxon>Roseibium</taxon>
    </lineage>
</organism>
<protein>
    <submittedName>
        <fullName evidence="3">Uncharacterized protein</fullName>
    </submittedName>
</protein>
<keyword evidence="2" id="KW-1133">Transmembrane helix</keyword>
<proteinExistence type="predicted"/>